<accession>R4YKZ7</accession>
<dbReference type="KEGG" id="oai:OLEAN_C08740"/>
<reference evidence="1 2" key="1">
    <citation type="journal article" date="2013" name="Nat. Commun.">
        <title>Genome sequence and functional genomic analysis of the oil-degrading bacterium Oleispira antarctica.</title>
        <authorList>
            <person name="Kube M."/>
            <person name="Chernikova T.N."/>
            <person name="Al-Ramahi Y."/>
            <person name="Beloqui A."/>
            <person name="Lopez-Cortez N."/>
            <person name="Guazzaroni M.E."/>
            <person name="Heipieper H.J."/>
            <person name="Klages S."/>
            <person name="Kotsyurbenko O.R."/>
            <person name="Langer I."/>
            <person name="Nechitaylo T.Y."/>
            <person name="Lunsdorf H."/>
            <person name="Fernandez M."/>
            <person name="Juarez S."/>
            <person name="Ciordia S."/>
            <person name="Singer A."/>
            <person name="Kagan O."/>
            <person name="Egorova O."/>
            <person name="Petit P.A."/>
            <person name="Stogios P."/>
            <person name="Kim Y."/>
            <person name="Tchigvintsev A."/>
            <person name="Flick R."/>
            <person name="Denaro R."/>
            <person name="Genovese M."/>
            <person name="Albar J.P."/>
            <person name="Reva O.N."/>
            <person name="Martinez-Gomariz M."/>
            <person name="Tran H."/>
            <person name="Ferrer M."/>
            <person name="Savchenko A."/>
            <person name="Yakunin A.F."/>
            <person name="Yakimov M.M."/>
            <person name="Golyshina O.V."/>
            <person name="Reinhardt R."/>
            <person name="Golyshin P.N."/>
        </authorList>
    </citation>
    <scope>NUCLEOTIDE SEQUENCE [LARGE SCALE GENOMIC DNA]</scope>
</reference>
<name>R4YKZ7_OLEAN</name>
<keyword evidence="2" id="KW-1185">Reference proteome</keyword>
<dbReference type="Pfam" id="PF10772">
    <property type="entry name" value="Phage_HP1_Orf24"/>
    <property type="match status" value="1"/>
</dbReference>
<proteinExistence type="predicted"/>
<dbReference type="Proteomes" id="UP000032749">
    <property type="component" value="Chromosome"/>
</dbReference>
<dbReference type="AlphaFoldDB" id="R4YKZ7"/>
<dbReference type="EMBL" id="FO203512">
    <property type="protein sequence ID" value="CCK75050.1"/>
    <property type="molecule type" value="Genomic_DNA"/>
</dbReference>
<organism evidence="1 2">
    <name type="scientific">Oleispira antarctica RB-8</name>
    <dbReference type="NCBI Taxonomy" id="698738"/>
    <lineage>
        <taxon>Bacteria</taxon>
        <taxon>Pseudomonadati</taxon>
        <taxon>Pseudomonadota</taxon>
        <taxon>Gammaproteobacteria</taxon>
        <taxon>Oceanospirillales</taxon>
        <taxon>Oceanospirillaceae</taxon>
        <taxon>Oleispira</taxon>
    </lineage>
</organism>
<dbReference type="HOGENOM" id="CLU_146706_0_0_6"/>
<sequence>MKNRINGKSFDVRIMGFKIHFESFNISIEDNSTVATNNGRPNGVLLGDISASGELVVDTANFMLITAAAKAAGSFQELPTFPIDAYAGGGNARGVELMHVHAHECNMKVSDLLSIDPSSSDKTTHKIDFDVTGQDFVYINGVPYAKTTELDLA</sequence>
<dbReference type="STRING" id="698738.OLEAN_C08740"/>
<dbReference type="OrthoDB" id="6104125at2"/>
<gene>
    <name evidence="1" type="ORF">OLEAN_C08740</name>
</gene>
<dbReference type="InterPro" id="IPR019708">
    <property type="entry name" value="Phage_HP1_Orf24"/>
</dbReference>
<protein>
    <submittedName>
        <fullName evidence="1">Prophage tail tube protein</fullName>
    </submittedName>
</protein>
<evidence type="ECO:0000313" key="1">
    <source>
        <dbReference type="EMBL" id="CCK75050.1"/>
    </source>
</evidence>
<evidence type="ECO:0000313" key="2">
    <source>
        <dbReference type="Proteomes" id="UP000032749"/>
    </source>
</evidence>